<evidence type="ECO:0000313" key="2">
    <source>
        <dbReference type="EMBL" id="GKT49757.1"/>
    </source>
</evidence>
<sequence>MSGEAAETHQLLRPRRPPQYPAVMGTNTLGVGAMAFAWLPGNWETAGPAEFPEHVALQLVRAKRHWQ</sequence>
<dbReference type="Proteomes" id="UP001055115">
    <property type="component" value="Unassembled WGS sequence"/>
</dbReference>
<organism evidence="2 3">
    <name type="scientific">Colletotrichum spaethianum</name>
    <dbReference type="NCBI Taxonomy" id="700344"/>
    <lineage>
        <taxon>Eukaryota</taxon>
        <taxon>Fungi</taxon>
        <taxon>Dikarya</taxon>
        <taxon>Ascomycota</taxon>
        <taxon>Pezizomycotina</taxon>
        <taxon>Sordariomycetes</taxon>
        <taxon>Hypocreomycetidae</taxon>
        <taxon>Glomerellales</taxon>
        <taxon>Glomerellaceae</taxon>
        <taxon>Colletotrichum</taxon>
        <taxon>Colletotrichum spaethianum species complex</taxon>
    </lineage>
</organism>
<gene>
    <name evidence="2" type="ORF">ColSpa_09938</name>
</gene>
<evidence type="ECO:0000313" key="3">
    <source>
        <dbReference type="Proteomes" id="UP001055115"/>
    </source>
</evidence>
<proteinExistence type="predicted"/>
<reference evidence="2 3" key="1">
    <citation type="submission" date="2022-03" db="EMBL/GenBank/DDBJ databases">
        <title>Genome data of Colletotrichum spp.</title>
        <authorList>
            <person name="Utami Y.D."/>
            <person name="Hiruma K."/>
        </authorList>
    </citation>
    <scope>NUCLEOTIDE SEQUENCE [LARGE SCALE GENOMIC DNA]</scope>
    <source>
        <strain evidence="2 3">MAFF 239500</strain>
    </source>
</reference>
<name>A0AA37UQZ5_9PEZI</name>
<protein>
    <submittedName>
        <fullName evidence="2">Uncharacterized protein</fullName>
    </submittedName>
</protein>
<dbReference type="AlphaFoldDB" id="A0AA37UQZ5"/>
<feature type="region of interest" description="Disordered" evidence="1">
    <location>
        <begin position="1"/>
        <end position="20"/>
    </location>
</feature>
<accession>A0AA37UQZ5</accession>
<dbReference type="RefSeq" id="XP_049132107.1">
    <property type="nucleotide sequence ID" value="XM_049276150.1"/>
</dbReference>
<dbReference type="EMBL" id="BQXU01000031">
    <property type="protein sequence ID" value="GKT49757.1"/>
    <property type="molecule type" value="Genomic_DNA"/>
</dbReference>
<keyword evidence="3" id="KW-1185">Reference proteome</keyword>
<comment type="caution">
    <text evidence="2">The sequence shown here is derived from an EMBL/GenBank/DDBJ whole genome shotgun (WGS) entry which is preliminary data.</text>
</comment>
<evidence type="ECO:0000256" key="1">
    <source>
        <dbReference type="SAM" id="MobiDB-lite"/>
    </source>
</evidence>
<dbReference type="GeneID" id="73330740"/>